<proteinExistence type="predicted"/>
<evidence type="ECO:0000256" key="1">
    <source>
        <dbReference type="SAM" id="MobiDB-lite"/>
    </source>
</evidence>
<accession>A0A1N6I6R3</accession>
<evidence type="ECO:0000313" key="2">
    <source>
        <dbReference type="EMBL" id="SIO27649.1"/>
    </source>
</evidence>
<feature type="region of interest" description="Disordered" evidence="1">
    <location>
        <begin position="1"/>
        <end position="20"/>
    </location>
</feature>
<gene>
    <name evidence="2" type="ORF">SAMN05444165_1859</name>
</gene>
<name>A0A1N6I6R3_9BURK</name>
<dbReference type="OrthoDB" id="336284at2"/>
<dbReference type="EMBL" id="FSRU01000001">
    <property type="protein sequence ID" value="SIO27649.1"/>
    <property type="molecule type" value="Genomic_DNA"/>
</dbReference>
<dbReference type="Proteomes" id="UP000185151">
    <property type="component" value="Unassembled WGS sequence"/>
</dbReference>
<evidence type="ECO:0000313" key="3">
    <source>
        <dbReference type="Proteomes" id="UP000185151"/>
    </source>
</evidence>
<sequence>MDAKRIKEAEDGISPAGTRNQDAGFIELGRRFEVYRDDEPVDEAARRSYVAEFAGKQYQLDWHALLAHRLVVVLGEPGSGKSEELRAQHRRNPDSFILRLEQLVTEDIDKILSDEELDRLKRWKNSGVPALFLLDAVDESKLKRDDDFIVALDRLSKALGAARYRARLIVSSRISEWRPQTDRDALRERFAVPSGGGTPDSGSSEILVTTILPLTAVQVRQFAESRGIRNAQQFLDALGEHNAWPFAGRPLDVSNLYAYWQEKGTLSGLTALTDYMVKKLLAEVPNKEKGDPLTSEQARFGAEYLAAAAVLCRNLKFEVADDGHVADQKRLSPERILPSDWKPNERRALLDRAIFDSESRGALSFHHRSHVEFLAASWIERLMEHNCPFEALQGILFVQEDGATTLRASLAPVAAWLVSSDVAPWRKRLTNLLVETAPEIHLQWGDPAALSLEHRKRVLDAIVRKYRGREYVSIDVSLEALARIADAGLAEDISTYLTDPDVSDSLKADFLMMIMEGRLPGCIDGALKLFENPQSAESLKRYCVLAIREAGTSEHRRQLAMSCQKLESIDNRTLGYLFETLFPSVLTVAEALELLQRATLVTRYEIEFLNAVRDRLTQSLDGSSAIYFLRGFVDMIASAPISVSRRVSEQYYWVSDLMPLCLSVVLAQPKFPAADIDTVFEAILHVEHDIMFDPKGDADVESHREKTRDALAKNAKLRQAIFWRRVTRYRASQNGREPPTHTLNPHVSLMPWAPPDIAWMLTDSLERADGRDRKIAMEAALNIFWSTRNPLPTTVLELRRALARGDLRALVLRHIRNRLIAPIWLRYDKYVRNRLLAAHWWTMRHMEIVRTKNAIKSQFWLWTHLAGVKSGKYPVALRYLVGPMEDGSSSKYSISAWDKVRSKWGASLTTAAQEGCATIWKIFSPRLPHERQEKNSVDGRVVLGLIALQTAWESGVMGVDQLNGADVNRAVRYACSELNGLPDWFEALANAFPNEVGDALKPAIDAEFGYPANTPLVHEVLAKLSESKSPTTAAANAVRQCLSKRDPLNSNVLRQATTTLLRTGVPFYDDLLALAPARVQLYAVSDAHWLAWMSIWLRLDAIPAVQRLETATKACSSDDSDELVVRLCSMLGGNYGAALPMGGSSLLAPSSLALLIPLVSRHVRREDDIDRAGKGAYSPLPRDDAQDFRSRLWEVLRTSDSREADTVLEGFLNDSLLSDEHDWILSMLEKRKGTQADPAAWFPEDVQAFGMHYRHKPRSNYQLYQLATRLLLDIKASVEISENATDRLQVRKEDKEVHFQGFLKRQLDQRSLQWFSVTQESTIDLNQRPDLRVEIPDINALPVEVKLANLDHWTAEKLLERLEVQLVGQYLRAASVNYGVYVVGNTEPKRQWQRPGDKQLIGFAELVSLLQARAEELVAERSEAVYGLSVIGIDFSDPRERRP</sequence>
<reference evidence="2 3" key="1">
    <citation type="submission" date="2016-11" db="EMBL/GenBank/DDBJ databases">
        <authorList>
            <person name="Jaros S."/>
            <person name="Januszkiewicz K."/>
            <person name="Wedrychowicz H."/>
        </authorList>
    </citation>
    <scope>NUCLEOTIDE SEQUENCE [LARGE SCALE GENOMIC DNA]</scope>
    <source>
        <strain evidence="2 3">GAS95</strain>
    </source>
</reference>
<feature type="compositionally biased region" description="Basic and acidic residues" evidence="1">
    <location>
        <begin position="1"/>
        <end position="10"/>
    </location>
</feature>
<organism evidence="2 3">
    <name type="scientific">Paraburkholderia phenazinium</name>
    <dbReference type="NCBI Taxonomy" id="60549"/>
    <lineage>
        <taxon>Bacteria</taxon>
        <taxon>Pseudomonadati</taxon>
        <taxon>Pseudomonadota</taxon>
        <taxon>Betaproteobacteria</taxon>
        <taxon>Burkholderiales</taxon>
        <taxon>Burkholderiaceae</taxon>
        <taxon>Paraburkholderia</taxon>
    </lineage>
</organism>
<dbReference type="RefSeq" id="WP_143788285.1">
    <property type="nucleotide sequence ID" value="NZ_FSRU01000001.1"/>
</dbReference>
<protein>
    <submittedName>
        <fullName evidence="2">Uncharacterized protein</fullName>
    </submittedName>
</protein>
<keyword evidence="3" id="KW-1185">Reference proteome</keyword>